<dbReference type="Gene3D" id="3.20.20.105">
    <property type="entry name" value="Queuine tRNA-ribosyltransferase-like"/>
    <property type="match status" value="1"/>
</dbReference>
<sequence>MKLKLNVTATDGAARTGRVPTPKGGFATPVFMPVGTRGTIRAATTAQLADLGAEFMLANTYHLMLRPGADTVAALGGLGRFAGWGGHLLTDSGGFQVFSLSPKVDDEGVTFRSVYDGDTVRCTPESIVATQELLGADIQMVLDVCLPLPAERSDLARAVRRTAAWAERAKAAHRRRDDQALFGIGQGGTDAALRRESAQRTVALDFDGYAIGGLSVGEERGPMMGALEAAIAELPADQPRYLMGVGDPRSMIEAVARGVDMFDCVLPTRLGRHGTLLTDRGRVNAKRAEFSRSDRPIDPACACSVCATYSAGYLRHLLVVGEPAGKTLCALHNLAWMLAFVDRMRAAIAAGTLDALRSEVAAVWA</sequence>
<feature type="binding site" evidence="5">
    <location>
        <position position="143"/>
    </location>
    <ligand>
        <name>substrate</name>
    </ligand>
</feature>
<keyword evidence="5" id="KW-0479">Metal-binding</keyword>
<keyword evidence="4 5" id="KW-0671">Queuosine biosynthesis</keyword>
<name>A0A936TEA8_9ACTN</name>
<feature type="region of interest" description="RNA binding" evidence="5">
    <location>
        <begin position="244"/>
        <end position="250"/>
    </location>
</feature>
<dbReference type="PANTHER" id="PTHR46499">
    <property type="entry name" value="QUEUINE TRNA-RIBOSYLTRANSFERASE"/>
    <property type="match status" value="1"/>
</dbReference>
<comment type="catalytic activity">
    <reaction evidence="5">
        <text>7-aminomethyl-7-carbaguanine + guanosine(34) in tRNA = 7-aminomethyl-7-carbaguanosine(34) in tRNA + guanine</text>
        <dbReference type="Rhea" id="RHEA:24104"/>
        <dbReference type="Rhea" id="RHEA-COMP:10341"/>
        <dbReference type="Rhea" id="RHEA-COMP:10342"/>
        <dbReference type="ChEBI" id="CHEBI:16235"/>
        <dbReference type="ChEBI" id="CHEBI:58703"/>
        <dbReference type="ChEBI" id="CHEBI:74269"/>
        <dbReference type="ChEBI" id="CHEBI:82833"/>
        <dbReference type="EC" id="2.4.2.29"/>
    </reaction>
</comment>
<dbReference type="GO" id="GO:0046872">
    <property type="term" value="F:metal ion binding"/>
    <property type="evidence" value="ECO:0007669"/>
    <property type="project" value="UniProtKB-KW"/>
</dbReference>
<evidence type="ECO:0000256" key="3">
    <source>
        <dbReference type="ARBA" id="ARBA00022694"/>
    </source>
</evidence>
<evidence type="ECO:0000259" key="6">
    <source>
        <dbReference type="Pfam" id="PF01702"/>
    </source>
</evidence>
<dbReference type="SUPFAM" id="SSF51713">
    <property type="entry name" value="tRNA-guanine transglycosylase"/>
    <property type="match status" value="1"/>
</dbReference>
<dbReference type="InterPro" id="IPR002616">
    <property type="entry name" value="tRNA_ribo_trans-like"/>
</dbReference>
<comment type="similarity">
    <text evidence="5">Belongs to the queuine tRNA-ribosyltransferase family.</text>
</comment>
<feature type="binding site" evidence="5">
    <location>
        <begin position="91"/>
        <end position="95"/>
    </location>
    <ligand>
        <name>substrate</name>
    </ligand>
</feature>
<keyword evidence="5" id="KW-0862">Zinc</keyword>
<dbReference type="Pfam" id="PF01702">
    <property type="entry name" value="TGT"/>
    <property type="match status" value="1"/>
</dbReference>
<dbReference type="PANTHER" id="PTHR46499:SF1">
    <property type="entry name" value="QUEUINE TRNA-RIBOSYLTRANSFERASE"/>
    <property type="match status" value="1"/>
</dbReference>
<dbReference type="GO" id="GO:0005829">
    <property type="term" value="C:cytosol"/>
    <property type="evidence" value="ECO:0007669"/>
    <property type="project" value="TreeGrafter"/>
</dbReference>
<dbReference type="NCBIfam" id="TIGR00430">
    <property type="entry name" value="Q_tRNA_tgt"/>
    <property type="match status" value="1"/>
</dbReference>
<feature type="active site" description="Proton acceptor" evidence="5">
    <location>
        <position position="91"/>
    </location>
</feature>
<evidence type="ECO:0000256" key="2">
    <source>
        <dbReference type="ARBA" id="ARBA00022679"/>
    </source>
</evidence>
<feature type="region of interest" description="RNA binding; important for wobble base 34 recognition" evidence="5">
    <location>
        <begin position="268"/>
        <end position="272"/>
    </location>
</feature>
<comment type="subunit">
    <text evidence="5">Homodimer. Within each dimer, one monomer is responsible for RNA recognition and catalysis, while the other monomer binds to the replacement base PreQ1.</text>
</comment>
<evidence type="ECO:0000256" key="5">
    <source>
        <dbReference type="HAMAP-Rule" id="MF_00168"/>
    </source>
</evidence>
<evidence type="ECO:0000313" key="7">
    <source>
        <dbReference type="EMBL" id="MBK9298511.1"/>
    </source>
</evidence>
<dbReference type="EC" id="2.4.2.29" evidence="5"/>
<keyword evidence="1 5" id="KW-0328">Glycosyltransferase</keyword>
<feature type="binding site" evidence="5">
    <location>
        <position position="332"/>
    </location>
    <ligand>
        <name>Zn(2+)</name>
        <dbReference type="ChEBI" id="CHEBI:29105"/>
    </ligand>
</feature>
<comment type="caution">
    <text evidence="7">The sequence shown here is derived from an EMBL/GenBank/DDBJ whole genome shotgun (WGS) entry which is preliminary data.</text>
</comment>
<dbReference type="EMBL" id="JADJZA010000009">
    <property type="protein sequence ID" value="MBK9298511.1"/>
    <property type="molecule type" value="Genomic_DNA"/>
</dbReference>
<dbReference type="GO" id="GO:0008479">
    <property type="term" value="F:tRNA-guanosine(34) queuine transglycosylase activity"/>
    <property type="evidence" value="ECO:0007669"/>
    <property type="project" value="UniProtKB-UniRule"/>
</dbReference>
<proteinExistence type="inferred from homology"/>
<keyword evidence="2 5" id="KW-0808">Transferase</keyword>
<feature type="binding site" evidence="5">
    <location>
        <position position="213"/>
    </location>
    <ligand>
        <name>substrate</name>
    </ligand>
</feature>
<keyword evidence="3 5" id="KW-0819">tRNA processing</keyword>
<dbReference type="HAMAP" id="MF_00168">
    <property type="entry name" value="Q_tRNA_Tgt"/>
    <property type="match status" value="1"/>
</dbReference>
<dbReference type="InterPro" id="IPR050076">
    <property type="entry name" value="ArchSynthase1/Queuine_TRR"/>
</dbReference>
<dbReference type="InterPro" id="IPR004803">
    <property type="entry name" value="TGT"/>
</dbReference>
<evidence type="ECO:0000256" key="4">
    <source>
        <dbReference type="ARBA" id="ARBA00022785"/>
    </source>
</evidence>
<dbReference type="GO" id="GO:0008616">
    <property type="term" value="P:tRNA queuosine(34) biosynthetic process"/>
    <property type="evidence" value="ECO:0007669"/>
    <property type="project" value="UniProtKB-UniRule"/>
</dbReference>
<organism evidence="7 8">
    <name type="scientific">Candidatus Neomicrothrix subdominans</name>
    <dbReference type="NCBI Taxonomy" id="2954438"/>
    <lineage>
        <taxon>Bacteria</taxon>
        <taxon>Bacillati</taxon>
        <taxon>Actinomycetota</taxon>
        <taxon>Acidimicrobiia</taxon>
        <taxon>Acidimicrobiales</taxon>
        <taxon>Microthrixaceae</taxon>
        <taxon>Candidatus Neomicrothrix</taxon>
    </lineage>
</organism>
<feature type="binding site" evidence="5">
    <location>
        <position position="186"/>
    </location>
    <ligand>
        <name>substrate</name>
    </ligand>
</feature>
<comment type="pathway">
    <text evidence="5">tRNA modification; tRNA-queuosine biosynthesis.</text>
</comment>
<dbReference type="NCBIfam" id="TIGR00449">
    <property type="entry name" value="tgt_general"/>
    <property type="match status" value="1"/>
</dbReference>
<comment type="function">
    <text evidence="5">Catalyzes the base-exchange of a guanine (G) residue with the queuine precursor 7-aminomethyl-7-deazaguanine (PreQ1) at position 34 (anticodon wobble position) in tRNAs with GU(N) anticodons (tRNA-Asp, -Asn, -His and -Tyr). Catalysis occurs through a double-displacement mechanism. The nucleophile active site attacks the C1' of nucleotide 34 to detach the guanine base from the RNA, forming a covalent enzyme-RNA intermediate. The proton acceptor active site deprotonates the incoming PreQ1, allowing a nucleophilic attack on the C1' of the ribose to form the product. After dissociation, two additional enzymatic reactions on the tRNA convert PreQ1 to queuine (Q), resulting in the hypermodified nucleoside queuosine (7-(((4,5-cis-dihydroxy-2-cyclopenten-1-yl)amino)methyl)-7-deazaguanosine).</text>
</comment>
<evidence type="ECO:0000256" key="1">
    <source>
        <dbReference type="ARBA" id="ARBA00022676"/>
    </source>
</evidence>
<feature type="binding site" evidence="5">
    <location>
        <position position="303"/>
    </location>
    <ligand>
        <name>Zn(2+)</name>
        <dbReference type="ChEBI" id="CHEBI:29105"/>
    </ligand>
</feature>
<feature type="binding site" evidence="5">
    <location>
        <position position="306"/>
    </location>
    <ligand>
        <name>Zn(2+)</name>
        <dbReference type="ChEBI" id="CHEBI:29105"/>
    </ligand>
</feature>
<feature type="binding site" evidence="5">
    <location>
        <position position="301"/>
    </location>
    <ligand>
        <name>Zn(2+)</name>
        <dbReference type="ChEBI" id="CHEBI:29105"/>
    </ligand>
</feature>
<dbReference type="Proteomes" id="UP000727993">
    <property type="component" value="Unassembled WGS sequence"/>
</dbReference>
<accession>A0A936TEA8</accession>
<protein>
    <recommendedName>
        <fullName evidence="5">Queuine tRNA-ribosyltransferase</fullName>
        <ecNumber evidence="5">2.4.2.29</ecNumber>
    </recommendedName>
    <alternativeName>
        <fullName evidence="5">Guanine insertion enzyme</fullName>
    </alternativeName>
    <alternativeName>
        <fullName evidence="5">tRNA-guanine transglycosylase</fullName>
    </alternativeName>
</protein>
<reference evidence="7 8" key="1">
    <citation type="submission" date="2020-10" db="EMBL/GenBank/DDBJ databases">
        <title>Connecting structure to function with the recovery of over 1000 high-quality activated sludge metagenome-assembled genomes encoding full-length rRNA genes using long-read sequencing.</title>
        <authorList>
            <person name="Singleton C.M."/>
            <person name="Petriglieri F."/>
            <person name="Kristensen J.M."/>
            <person name="Kirkegaard R.H."/>
            <person name="Michaelsen T.Y."/>
            <person name="Andersen M.H."/>
            <person name="Karst S.M."/>
            <person name="Dueholm M.S."/>
            <person name="Nielsen P.H."/>
            <person name="Albertsen M."/>
        </authorList>
    </citation>
    <scope>NUCLEOTIDE SEQUENCE [LARGE SCALE GENOMIC DNA]</scope>
    <source>
        <strain evidence="7">Lyne_18-Q3-R50-59_MAXAC.006</strain>
    </source>
</reference>
<gene>
    <name evidence="5 7" type="primary">tgt</name>
    <name evidence="7" type="ORF">IPN02_17130</name>
</gene>
<dbReference type="AlphaFoldDB" id="A0A936TEA8"/>
<evidence type="ECO:0000313" key="8">
    <source>
        <dbReference type="Proteomes" id="UP000727993"/>
    </source>
</evidence>
<comment type="cofactor">
    <cofactor evidence="5">
        <name>Zn(2+)</name>
        <dbReference type="ChEBI" id="CHEBI:29105"/>
    </cofactor>
    <text evidence="5">Binds 1 zinc ion per subunit.</text>
</comment>
<feature type="active site" description="Nucleophile" evidence="5">
    <location>
        <position position="263"/>
    </location>
</feature>
<dbReference type="InterPro" id="IPR036511">
    <property type="entry name" value="TGT-like_sf"/>
</dbReference>
<feature type="domain" description="tRNA-guanine(15) transglycosylase-like" evidence="6">
    <location>
        <begin position="13"/>
        <end position="362"/>
    </location>
</feature>